<name>A0A1Y1UVA5_9FUNG</name>
<proteinExistence type="predicted"/>
<evidence type="ECO:0000313" key="3">
    <source>
        <dbReference type="Proteomes" id="UP000193719"/>
    </source>
</evidence>
<comment type="caution">
    <text evidence="2">The sequence shown here is derived from an EMBL/GenBank/DDBJ whole genome shotgun (WGS) entry which is preliminary data.</text>
</comment>
<evidence type="ECO:0000313" key="2">
    <source>
        <dbReference type="EMBL" id="ORX41950.1"/>
    </source>
</evidence>
<organism evidence="2 3">
    <name type="scientific">Piromyces finnis</name>
    <dbReference type="NCBI Taxonomy" id="1754191"/>
    <lineage>
        <taxon>Eukaryota</taxon>
        <taxon>Fungi</taxon>
        <taxon>Fungi incertae sedis</taxon>
        <taxon>Chytridiomycota</taxon>
        <taxon>Chytridiomycota incertae sedis</taxon>
        <taxon>Neocallimastigomycetes</taxon>
        <taxon>Neocallimastigales</taxon>
        <taxon>Neocallimastigaceae</taxon>
        <taxon>Piromyces</taxon>
    </lineage>
</organism>
<dbReference type="AlphaFoldDB" id="A0A1Y1UVA5"/>
<feature type="non-terminal residue" evidence="2">
    <location>
        <position position="51"/>
    </location>
</feature>
<feature type="domain" description="Retrovirus-related Pol polyprotein from transposon TNT 1-94-like beta-barrel" evidence="1">
    <location>
        <begin position="15"/>
        <end position="50"/>
    </location>
</feature>
<protein>
    <recommendedName>
        <fullName evidence="1">Retrovirus-related Pol polyprotein from transposon TNT 1-94-like beta-barrel domain-containing protein</fullName>
    </recommendedName>
</protein>
<dbReference type="Pfam" id="PF22936">
    <property type="entry name" value="Pol_BBD"/>
    <property type="match status" value="1"/>
</dbReference>
<dbReference type="EMBL" id="MCFH01000074">
    <property type="protein sequence ID" value="ORX41950.1"/>
    <property type="molecule type" value="Genomic_DNA"/>
</dbReference>
<accession>A0A1Y1UVA5</accession>
<dbReference type="Proteomes" id="UP000193719">
    <property type="component" value="Unassembled WGS sequence"/>
</dbReference>
<dbReference type="InterPro" id="IPR054722">
    <property type="entry name" value="PolX-like_BBD"/>
</dbReference>
<feature type="non-terminal residue" evidence="2">
    <location>
        <position position="1"/>
    </location>
</feature>
<gene>
    <name evidence="2" type="ORF">BCR36DRAFT_234104</name>
</gene>
<evidence type="ECO:0000259" key="1">
    <source>
        <dbReference type="Pfam" id="PF22936"/>
    </source>
</evidence>
<sequence length="51" mass="5851">ICINVASGECFYSKKTGIFTGYINNIKLTLYDVLYVSEFKRNLISIDQLIK</sequence>
<reference evidence="2 3" key="2">
    <citation type="submission" date="2016-08" db="EMBL/GenBank/DDBJ databases">
        <title>Pervasive Adenine N6-methylation of Active Genes in Fungi.</title>
        <authorList>
            <consortium name="DOE Joint Genome Institute"/>
            <person name="Mondo S.J."/>
            <person name="Dannebaum R.O."/>
            <person name="Kuo R.C."/>
            <person name="Labutti K."/>
            <person name="Haridas S."/>
            <person name="Kuo A."/>
            <person name="Salamov A."/>
            <person name="Ahrendt S.R."/>
            <person name="Lipzen A."/>
            <person name="Sullivan W."/>
            <person name="Andreopoulos W.B."/>
            <person name="Clum A."/>
            <person name="Lindquist E."/>
            <person name="Daum C."/>
            <person name="Ramamoorthy G.K."/>
            <person name="Gryganskyi A."/>
            <person name="Culley D."/>
            <person name="Magnuson J.K."/>
            <person name="James T.Y."/>
            <person name="O'Malley M.A."/>
            <person name="Stajich J.E."/>
            <person name="Spatafora J.W."/>
            <person name="Visel A."/>
            <person name="Grigoriev I.V."/>
        </authorList>
    </citation>
    <scope>NUCLEOTIDE SEQUENCE [LARGE SCALE GENOMIC DNA]</scope>
    <source>
        <strain evidence="3">finn</strain>
    </source>
</reference>
<reference evidence="2 3" key="1">
    <citation type="submission" date="2016-08" db="EMBL/GenBank/DDBJ databases">
        <title>Genomes of anaerobic fungi encode conserved fungal cellulosomes for biomass hydrolysis.</title>
        <authorList>
            <consortium name="DOE Joint Genome Institute"/>
            <person name="Haitjema C.H."/>
            <person name="Gilmore S.P."/>
            <person name="Henske J.K."/>
            <person name="Solomon K.V."/>
            <person name="De Groot R."/>
            <person name="Kuo A."/>
            <person name="Mondo S.J."/>
            <person name="Salamov A.A."/>
            <person name="Labutti K."/>
            <person name="Zhao Z."/>
            <person name="Chiniquy J."/>
            <person name="Barry K."/>
            <person name="Brewer H.M."/>
            <person name="Purvine S.O."/>
            <person name="Wright A.T."/>
            <person name="Boxma B."/>
            <person name="Van Alen T."/>
            <person name="Hackstein J.H."/>
            <person name="Baker S.E."/>
            <person name="Grigoriev I.V."/>
            <person name="O'Malley M.A."/>
        </authorList>
    </citation>
    <scope>NUCLEOTIDE SEQUENCE [LARGE SCALE GENOMIC DNA]</scope>
    <source>
        <strain evidence="3">finn</strain>
    </source>
</reference>
<keyword evidence="3" id="KW-1185">Reference proteome</keyword>